<evidence type="ECO:0000256" key="1">
    <source>
        <dbReference type="ARBA" id="ARBA00007378"/>
    </source>
</evidence>
<dbReference type="PANTHER" id="PTHR33797">
    <property type="entry name" value="ORGANIC HYDROPEROXIDE RESISTANCE PROTEIN-LIKE"/>
    <property type="match status" value="1"/>
</dbReference>
<protein>
    <submittedName>
        <fullName evidence="2">Organic hydroperoxide resistance protein</fullName>
    </submittedName>
</protein>
<proteinExistence type="inferred from homology"/>
<dbReference type="Pfam" id="PF02566">
    <property type="entry name" value="OsmC"/>
    <property type="match status" value="1"/>
</dbReference>
<dbReference type="SUPFAM" id="SSF82784">
    <property type="entry name" value="OsmC-like"/>
    <property type="match status" value="1"/>
</dbReference>
<dbReference type="Gene3D" id="3.30.300.20">
    <property type="match status" value="1"/>
</dbReference>
<dbReference type="InterPro" id="IPR015946">
    <property type="entry name" value="KH_dom-like_a/b"/>
</dbReference>
<dbReference type="Proteomes" id="UP001501676">
    <property type="component" value="Unassembled WGS sequence"/>
</dbReference>
<dbReference type="Gene3D" id="2.20.25.10">
    <property type="match status" value="1"/>
</dbReference>
<dbReference type="EMBL" id="BAAAYN010000108">
    <property type="protein sequence ID" value="GAA3399020.1"/>
    <property type="molecule type" value="Genomic_DNA"/>
</dbReference>
<dbReference type="InterPro" id="IPR019953">
    <property type="entry name" value="OHR"/>
</dbReference>
<dbReference type="PANTHER" id="PTHR33797:SF2">
    <property type="entry name" value="ORGANIC HYDROPEROXIDE RESISTANCE PROTEIN-LIKE"/>
    <property type="match status" value="1"/>
</dbReference>
<keyword evidence="3" id="KW-1185">Reference proteome</keyword>
<name>A0ABP6TC75_9ACTN</name>
<evidence type="ECO:0000313" key="3">
    <source>
        <dbReference type="Proteomes" id="UP001501676"/>
    </source>
</evidence>
<dbReference type="RefSeq" id="WP_345733950.1">
    <property type="nucleotide sequence ID" value="NZ_BAAAYN010000108.1"/>
</dbReference>
<accession>A0ABP6TC75</accession>
<gene>
    <name evidence="2" type="ORF">GCM10020369_83960</name>
</gene>
<dbReference type="NCBIfam" id="TIGR03561">
    <property type="entry name" value="organ_hyd_perox"/>
    <property type="match status" value="1"/>
</dbReference>
<comment type="caution">
    <text evidence="2">The sequence shown here is derived from an EMBL/GenBank/DDBJ whole genome shotgun (WGS) entry which is preliminary data.</text>
</comment>
<evidence type="ECO:0000313" key="2">
    <source>
        <dbReference type="EMBL" id="GAA3399020.1"/>
    </source>
</evidence>
<dbReference type="InterPro" id="IPR036102">
    <property type="entry name" value="OsmC/Ohrsf"/>
</dbReference>
<dbReference type="InterPro" id="IPR003718">
    <property type="entry name" value="OsmC/Ohr_fam"/>
</dbReference>
<reference evidence="3" key="1">
    <citation type="journal article" date="2019" name="Int. J. Syst. Evol. Microbiol.">
        <title>The Global Catalogue of Microorganisms (GCM) 10K type strain sequencing project: providing services to taxonomists for standard genome sequencing and annotation.</title>
        <authorList>
            <consortium name="The Broad Institute Genomics Platform"/>
            <consortium name="The Broad Institute Genome Sequencing Center for Infectious Disease"/>
            <person name="Wu L."/>
            <person name="Ma J."/>
        </authorList>
    </citation>
    <scope>NUCLEOTIDE SEQUENCE [LARGE SCALE GENOMIC DNA]</scope>
    <source>
        <strain evidence="3">JCM 9458</strain>
    </source>
</reference>
<organism evidence="2 3">
    <name type="scientific">Cryptosporangium minutisporangium</name>
    <dbReference type="NCBI Taxonomy" id="113569"/>
    <lineage>
        <taxon>Bacteria</taxon>
        <taxon>Bacillati</taxon>
        <taxon>Actinomycetota</taxon>
        <taxon>Actinomycetes</taxon>
        <taxon>Cryptosporangiales</taxon>
        <taxon>Cryptosporangiaceae</taxon>
        <taxon>Cryptosporangium</taxon>
    </lineage>
</organism>
<comment type="similarity">
    <text evidence="1">Belongs to the OsmC/Ohr family.</text>
</comment>
<sequence>MSQALYTADAHVVGGRSGRGRTSDGRLEVELEQPKELGGSGEGTNPEQLFAVGYAACFASTISLVGQGLGVDADDVQIDSSVSLIALDGDRFGLGVELQVALPSVPGERAVELVRAAHRACPYSNATRGNVDVTLVVNGARL</sequence>